<evidence type="ECO:0000313" key="2">
    <source>
        <dbReference type="EMBL" id="GIJ64342.1"/>
    </source>
</evidence>
<dbReference type="PROSITE" id="PS51257">
    <property type="entry name" value="PROKAR_LIPOPROTEIN"/>
    <property type="match status" value="1"/>
</dbReference>
<name>A0A8J3ZJZ3_9ACTN</name>
<dbReference type="EMBL" id="BOPG01000114">
    <property type="protein sequence ID" value="GIJ64342.1"/>
    <property type="molecule type" value="Genomic_DNA"/>
</dbReference>
<protein>
    <recommendedName>
        <fullName evidence="4">Lipoprotein</fullName>
    </recommendedName>
</protein>
<dbReference type="RefSeq" id="WP_239152981.1">
    <property type="nucleotide sequence ID" value="NZ_BOPG01000114.1"/>
</dbReference>
<accession>A0A8J3ZJZ3</accession>
<proteinExistence type="predicted"/>
<gene>
    <name evidence="2" type="ORF">Vau01_118580</name>
</gene>
<keyword evidence="3" id="KW-1185">Reference proteome</keyword>
<dbReference type="AlphaFoldDB" id="A0A8J3ZJZ3"/>
<feature type="compositionally biased region" description="Basic and acidic residues" evidence="1">
    <location>
        <begin position="162"/>
        <end position="177"/>
    </location>
</feature>
<feature type="region of interest" description="Disordered" evidence="1">
    <location>
        <begin position="41"/>
        <end position="100"/>
    </location>
</feature>
<evidence type="ECO:0008006" key="4">
    <source>
        <dbReference type="Google" id="ProtNLM"/>
    </source>
</evidence>
<organism evidence="2 3">
    <name type="scientific">Virgisporangium aurantiacum</name>
    <dbReference type="NCBI Taxonomy" id="175570"/>
    <lineage>
        <taxon>Bacteria</taxon>
        <taxon>Bacillati</taxon>
        <taxon>Actinomycetota</taxon>
        <taxon>Actinomycetes</taxon>
        <taxon>Micromonosporales</taxon>
        <taxon>Micromonosporaceae</taxon>
        <taxon>Virgisporangium</taxon>
    </lineage>
</organism>
<sequence>MTRQMFPTPTRTVREVGLLLAVAAALATVLALTGCSGSDEDGGVASAGDGPNATSSANAAQRGDSLKFAQCMRENGVPDFKDPGGDSGGGALIPQGTDQDVVKAAMEKCKQYSPNGGEPPQIDAESIERQRKFAQCMRENGVPDFPDPEGDTGGSGSQLKGVDTKSEAFKSAQEKCEQLVPRPSGTGPGRTR</sequence>
<feature type="region of interest" description="Disordered" evidence="1">
    <location>
        <begin position="137"/>
        <end position="192"/>
    </location>
</feature>
<evidence type="ECO:0000256" key="1">
    <source>
        <dbReference type="SAM" id="MobiDB-lite"/>
    </source>
</evidence>
<reference evidence="2" key="1">
    <citation type="submission" date="2021-01" db="EMBL/GenBank/DDBJ databases">
        <title>Whole genome shotgun sequence of Virgisporangium aurantiacum NBRC 16421.</title>
        <authorList>
            <person name="Komaki H."/>
            <person name="Tamura T."/>
        </authorList>
    </citation>
    <scope>NUCLEOTIDE SEQUENCE</scope>
    <source>
        <strain evidence="2">NBRC 16421</strain>
    </source>
</reference>
<comment type="caution">
    <text evidence="2">The sequence shown here is derived from an EMBL/GenBank/DDBJ whole genome shotgun (WGS) entry which is preliminary data.</text>
</comment>
<evidence type="ECO:0000313" key="3">
    <source>
        <dbReference type="Proteomes" id="UP000612585"/>
    </source>
</evidence>
<dbReference type="Proteomes" id="UP000612585">
    <property type="component" value="Unassembled WGS sequence"/>
</dbReference>